<keyword evidence="3" id="KW-1185">Reference proteome</keyword>
<dbReference type="RefSeq" id="WP_212010262.1">
    <property type="nucleotide sequence ID" value="NZ_JAAFYZ010000054.1"/>
</dbReference>
<dbReference type="InterPro" id="IPR009078">
    <property type="entry name" value="Ferritin-like_SF"/>
</dbReference>
<dbReference type="Gene3D" id="1.20.1260.10">
    <property type="match status" value="1"/>
</dbReference>
<evidence type="ECO:0000313" key="3">
    <source>
        <dbReference type="Proteomes" id="UP000730482"/>
    </source>
</evidence>
<dbReference type="EMBL" id="JAAFYZ010000054">
    <property type="protein sequence ID" value="MBS2548685.1"/>
    <property type="molecule type" value="Genomic_DNA"/>
</dbReference>
<dbReference type="Proteomes" id="UP000730482">
    <property type="component" value="Unassembled WGS sequence"/>
</dbReference>
<proteinExistence type="predicted"/>
<reference evidence="2 3" key="1">
    <citation type="submission" date="2020-02" db="EMBL/GenBank/DDBJ databases">
        <title>Acidophilic actinobacteria isolated from forest soil.</title>
        <authorList>
            <person name="Golinska P."/>
        </authorList>
    </citation>
    <scope>NUCLEOTIDE SEQUENCE [LARGE SCALE GENOMIC DNA]</scope>
    <source>
        <strain evidence="2 3">NL8</strain>
    </source>
</reference>
<dbReference type="InterPro" id="IPR006311">
    <property type="entry name" value="TAT_signal"/>
</dbReference>
<dbReference type="Pfam" id="PF13668">
    <property type="entry name" value="Ferritin_2"/>
    <property type="match status" value="1"/>
</dbReference>
<dbReference type="PROSITE" id="PS51318">
    <property type="entry name" value="TAT"/>
    <property type="match status" value="1"/>
</dbReference>
<comment type="caution">
    <text evidence="2">The sequence shown here is derived from an EMBL/GenBank/DDBJ whole genome shotgun (WGS) entry which is preliminary data.</text>
</comment>
<dbReference type="SUPFAM" id="SSF47240">
    <property type="entry name" value="Ferritin-like"/>
    <property type="match status" value="1"/>
</dbReference>
<protein>
    <submittedName>
        <fullName evidence="2">Ferritin-like domain-containing protein</fullName>
    </submittedName>
</protein>
<name>A0ABS5KRP3_9ACTN</name>
<organism evidence="2 3">
    <name type="scientific">Catenulispora pinistramenti</name>
    <dbReference type="NCBI Taxonomy" id="2705254"/>
    <lineage>
        <taxon>Bacteria</taxon>
        <taxon>Bacillati</taxon>
        <taxon>Actinomycetota</taxon>
        <taxon>Actinomycetes</taxon>
        <taxon>Catenulisporales</taxon>
        <taxon>Catenulisporaceae</taxon>
        <taxon>Catenulispora</taxon>
    </lineage>
</organism>
<evidence type="ECO:0000256" key="1">
    <source>
        <dbReference type="SAM" id="MobiDB-lite"/>
    </source>
</evidence>
<accession>A0ABS5KRP3</accession>
<feature type="region of interest" description="Disordered" evidence="1">
    <location>
        <begin position="90"/>
        <end position="120"/>
    </location>
</feature>
<evidence type="ECO:0000313" key="2">
    <source>
        <dbReference type="EMBL" id="MBS2548685.1"/>
    </source>
</evidence>
<gene>
    <name evidence="2" type="ORF">KGQ19_17590</name>
</gene>
<sequence length="290" mass="28895">MSTVNGGWELPISEGELSRMTRDLDQAHHEYLPSMYAAADDLSEQLRDSGAVTQAQEEQQRVASRRRFLIGAGGAAAALALAACSSSKSTKASAAPGSTTGAASSGTSNTTPSPSTSSSGAGVYTGDLKVVALATALENQAVGAYTAALAAAKAGKLGTVPPAVGTFATTAMSQHADHAKAWNAVLTGAKVPAITGVPLSNQAATLSALGAVTDVGGVAKLALRLEDQAAQTYLFAAANVTSPGGIATAASIAPVEAMHAAILNFVIGQYPVPDDFLGTSLAASPTLLTV</sequence>
<dbReference type="InterPro" id="IPR012347">
    <property type="entry name" value="Ferritin-like"/>
</dbReference>